<dbReference type="Pfam" id="PF06985">
    <property type="entry name" value="HET"/>
    <property type="match status" value="1"/>
</dbReference>
<keyword evidence="3" id="KW-1185">Reference proteome</keyword>
<sequence length="752" mass="85225">MLCQFCQNLVFSPAGKLNLPGVEWSELFRYEIDPLAILVSLHQPSQKALEISASRGCRLCALFWFRLFQTTEYTPAHPDNDDGNTQVLIIVKGNSSWNMDEDLDFRDRMFGYLRIYCGERRCWLEMDRPIPDDVSAALDRSCVLSPDHEGGSSPIGSAADNHTGSNLNMDLIKTWLRKCLEKHHYCRMEAAPQALPLLPTRVVDVEAPGQPCLVETTGIRADYLTLSYCWGEGSKLLCKKGSGSYEQFKKELPLDNSMPKTFKDALQVTRMLGYRYLWIDAICIIQDDPEDLRNEMAVMGDIYRQSAVTIFAANGPNTDSGLFSKRDARTSKACNVPITLKRDSKLLHGDISIKMGKDTSYDFLNSRGWILQEEVLSGRLIAFGPSMVDWRCMETHTCEGGTTLNISNSIDISHNDKEMLFEMPNDLMRSIVRRPDLFDKSLPSSDGFRHTHFDTWYEMVRAYSRRELSVHSDKLLAIAGLARLMQKNYDLTYAAGLWKEDLQVGLCWWVNTGTHSSEVGSTDEESLEYLAPTWSWASVPGRSISFTAARRECLPERGIQVLGLEVSHLPGALAAFGCITFAKLTVRTRMRRAMLVPHSANLWFNIPGGTTSDDFHWGVYAFDPLTKSFVGHVYLDSMELYEDVSRQHQDPQMGKTCSLAVEDTAGQASRTHQSFSSGFGAWCVPCLVETWDEVHREMSALILTESNAARHEYRRIGFMKVKNLDFFPDDNFYNTFVVDENLRQDFEIIHIV</sequence>
<dbReference type="PANTHER" id="PTHR33112">
    <property type="entry name" value="DOMAIN PROTEIN, PUTATIVE-RELATED"/>
    <property type="match status" value="1"/>
</dbReference>
<evidence type="ECO:0000313" key="3">
    <source>
        <dbReference type="Proteomes" id="UP000077248"/>
    </source>
</evidence>
<organism evidence="2 3">
    <name type="scientific">Alternaria alternata</name>
    <name type="common">Alternaria rot fungus</name>
    <name type="synonym">Torula alternata</name>
    <dbReference type="NCBI Taxonomy" id="5599"/>
    <lineage>
        <taxon>Eukaryota</taxon>
        <taxon>Fungi</taxon>
        <taxon>Dikarya</taxon>
        <taxon>Ascomycota</taxon>
        <taxon>Pezizomycotina</taxon>
        <taxon>Dothideomycetes</taxon>
        <taxon>Pleosporomycetidae</taxon>
        <taxon>Pleosporales</taxon>
        <taxon>Pleosporineae</taxon>
        <taxon>Pleosporaceae</taxon>
        <taxon>Alternaria</taxon>
        <taxon>Alternaria sect. Alternaria</taxon>
        <taxon>Alternaria alternata complex</taxon>
    </lineage>
</organism>
<evidence type="ECO:0000313" key="2">
    <source>
        <dbReference type="EMBL" id="OAG19621.1"/>
    </source>
</evidence>
<dbReference type="AlphaFoldDB" id="A0A177DK99"/>
<dbReference type="OMA" id="IYSARID"/>
<reference evidence="2 3" key="1">
    <citation type="submission" date="2016-05" db="EMBL/GenBank/DDBJ databases">
        <title>Comparative analysis of secretome profiles of manganese(II)-oxidizing ascomycete fungi.</title>
        <authorList>
            <consortium name="DOE Joint Genome Institute"/>
            <person name="Zeiner C.A."/>
            <person name="Purvine S.O."/>
            <person name="Zink E.M."/>
            <person name="Wu S."/>
            <person name="Pasa-Tolic L."/>
            <person name="Chaput D.L."/>
            <person name="Haridas S."/>
            <person name="Grigoriev I.V."/>
            <person name="Santelli C.M."/>
            <person name="Hansel C.M."/>
        </authorList>
    </citation>
    <scope>NUCLEOTIDE SEQUENCE [LARGE SCALE GENOMIC DNA]</scope>
    <source>
        <strain evidence="2 3">SRC1lrK2f</strain>
    </source>
</reference>
<dbReference type="KEGG" id="aalt:CC77DRAFT_1095367"/>
<name>A0A177DK99_ALTAL</name>
<dbReference type="GeneID" id="29115386"/>
<accession>A0A177DK99</accession>
<dbReference type="PANTHER" id="PTHR33112:SF16">
    <property type="entry name" value="HETEROKARYON INCOMPATIBILITY DOMAIN-CONTAINING PROTEIN"/>
    <property type="match status" value="1"/>
</dbReference>
<dbReference type="InterPro" id="IPR010730">
    <property type="entry name" value="HET"/>
</dbReference>
<dbReference type="EMBL" id="KV441480">
    <property type="protein sequence ID" value="OAG19621.1"/>
    <property type="molecule type" value="Genomic_DNA"/>
</dbReference>
<protein>
    <submittedName>
        <fullName evidence="2">HET-domain-containing protein</fullName>
    </submittedName>
</protein>
<gene>
    <name evidence="2" type="ORF">CC77DRAFT_1095367</name>
</gene>
<feature type="domain" description="Heterokaryon incompatibility" evidence="1">
    <location>
        <begin position="223"/>
        <end position="373"/>
    </location>
</feature>
<dbReference type="RefSeq" id="XP_018385042.1">
    <property type="nucleotide sequence ID" value="XM_018529792.1"/>
</dbReference>
<evidence type="ECO:0000259" key="1">
    <source>
        <dbReference type="Pfam" id="PF06985"/>
    </source>
</evidence>
<dbReference type="Proteomes" id="UP000077248">
    <property type="component" value="Unassembled WGS sequence"/>
</dbReference>
<proteinExistence type="predicted"/>
<dbReference type="VEuPathDB" id="FungiDB:CC77DRAFT_1095367"/>